<dbReference type="Gene3D" id="2.20.70.150">
    <property type="match status" value="1"/>
</dbReference>
<dbReference type="InterPro" id="IPR013096">
    <property type="entry name" value="Cupin_2"/>
</dbReference>
<dbReference type="InterPro" id="IPR014710">
    <property type="entry name" value="RmlC-like_jellyroll"/>
</dbReference>
<protein>
    <recommendedName>
        <fullName evidence="1">Cupin type-2 domain-containing protein</fullName>
    </recommendedName>
</protein>
<dbReference type="Proteomes" id="UP001149079">
    <property type="component" value="Unassembled WGS sequence"/>
</dbReference>
<evidence type="ECO:0000313" key="3">
    <source>
        <dbReference type="Proteomes" id="UP001149079"/>
    </source>
</evidence>
<evidence type="ECO:0000313" key="2">
    <source>
        <dbReference type="EMBL" id="KAJ5131113.1"/>
    </source>
</evidence>
<dbReference type="AlphaFoldDB" id="A0A9W9GWA0"/>
<dbReference type="OrthoDB" id="5840532at2759"/>
<dbReference type="InterPro" id="IPR047142">
    <property type="entry name" value="OryJ/VirC-like"/>
</dbReference>
<evidence type="ECO:0000259" key="1">
    <source>
        <dbReference type="Pfam" id="PF07883"/>
    </source>
</evidence>
<dbReference type="EMBL" id="JAPQKL010000005">
    <property type="protein sequence ID" value="KAJ5131113.1"/>
    <property type="molecule type" value="Genomic_DNA"/>
</dbReference>
<name>A0A9W9GWA0_9EURO</name>
<keyword evidence="3" id="KW-1185">Reference proteome</keyword>
<dbReference type="Gene3D" id="2.60.120.10">
    <property type="entry name" value="Jelly Rolls"/>
    <property type="match status" value="1"/>
</dbReference>
<dbReference type="PANTHER" id="PTHR36156">
    <property type="entry name" value="SLR2101 PROTEIN"/>
    <property type="match status" value="1"/>
</dbReference>
<dbReference type="InterPro" id="IPR011051">
    <property type="entry name" value="RmlC_Cupin_sf"/>
</dbReference>
<reference evidence="2" key="1">
    <citation type="submission" date="2022-11" db="EMBL/GenBank/DDBJ databases">
        <authorList>
            <person name="Petersen C."/>
        </authorList>
    </citation>
    <scope>NUCLEOTIDE SEQUENCE</scope>
    <source>
        <strain evidence="2">IBT 22155</strain>
    </source>
</reference>
<dbReference type="CDD" id="cd02231">
    <property type="entry name" value="cupin_BLL6423-like"/>
    <property type="match status" value="1"/>
</dbReference>
<dbReference type="SUPFAM" id="SSF51182">
    <property type="entry name" value="RmlC-like cupins"/>
    <property type="match status" value="1"/>
</dbReference>
<dbReference type="PANTHER" id="PTHR36156:SF3">
    <property type="entry name" value="CUPIN 2 CONSERVED BARREL DOMAIN-CONTAINING PROTEIN"/>
    <property type="match status" value="1"/>
</dbReference>
<sequence>MSEDYLKNPLPMIRRFITTHNTDGEAIFISHAQVPDYLPSTPTGADGEIALLYATTSIPTPVDAEADVAMYDEFLHQPPGITVEGGTAFRLIDLRPGKATPMHRTVSIDYGVIIDGEVDLVLDSGASRRMHRGDVSVQRGTAHSFRNRSNTEWCRMMFVFLPMEKIKINGKNLEAEVYDQGFDNPRTEEGNLENVLEES</sequence>
<dbReference type="Pfam" id="PF07883">
    <property type="entry name" value="Cupin_2"/>
    <property type="match status" value="1"/>
</dbReference>
<dbReference type="GeneID" id="81407066"/>
<organism evidence="2 3">
    <name type="scientific">Penicillium bovifimosum</name>
    <dbReference type="NCBI Taxonomy" id="126998"/>
    <lineage>
        <taxon>Eukaryota</taxon>
        <taxon>Fungi</taxon>
        <taxon>Dikarya</taxon>
        <taxon>Ascomycota</taxon>
        <taxon>Pezizomycotina</taxon>
        <taxon>Eurotiomycetes</taxon>
        <taxon>Eurotiomycetidae</taxon>
        <taxon>Eurotiales</taxon>
        <taxon>Aspergillaceae</taxon>
        <taxon>Penicillium</taxon>
    </lineage>
</organism>
<accession>A0A9W9GWA0</accession>
<proteinExistence type="predicted"/>
<comment type="caution">
    <text evidence="2">The sequence shown here is derived from an EMBL/GenBank/DDBJ whole genome shotgun (WGS) entry which is preliminary data.</text>
</comment>
<dbReference type="RefSeq" id="XP_056521492.1">
    <property type="nucleotide sequence ID" value="XM_056667896.1"/>
</dbReference>
<reference evidence="2" key="2">
    <citation type="journal article" date="2023" name="IMA Fungus">
        <title>Comparative genomic study of the Penicillium genus elucidates a diverse pangenome and 15 lateral gene transfer events.</title>
        <authorList>
            <person name="Petersen C."/>
            <person name="Sorensen T."/>
            <person name="Nielsen M.R."/>
            <person name="Sondergaard T.E."/>
            <person name="Sorensen J.L."/>
            <person name="Fitzpatrick D.A."/>
            <person name="Frisvad J.C."/>
            <person name="Nielsen K.L."/>
        </authorList>
    </citation>
    <scope>NUCLEOTIDE SEQUENCE</scope>
    <source>
        <strain evidence="2">IBT 22155</strain>
    </source>
</reference>
<gene>
    <name evidence="2" type="ORF">N7515_007152</name>
</gene>
<feature type="domain" description="Cupin type-2" evidence="1">
    <location>
        <begin position="91"/>
        <end position="160"/>
    </location>
</feature>